<dbReference type="PANTHER" id="PTHR43289">
    <property type="entry name" value="MITOGEN-ACTIVATED PROTEIN KINASE KINASE KINASE 20-RELATED"/>
    <property type="match status" value="1"/>
</dbReference>
<dbReference type="PROSITE" id="PS00107">
    <property type="entry name" value="PROTEIN_KINASE_ATP"/>
    <property type="match status" value="1"/>
</dbReference>
<keyword evidence="1" id="KW-0808">Transferase</keyword>
<evidence type="ECO:0000256" key="4">
    <source>
        <dbReference type="ARBA" id="ARBA00022840"/>
    </source>
</evidence>
<dbReference type="PROSITE" id="PS00108">
    <property type="entry name" value="PROTEIN_KINASE_ST"/>
    <property type="match status" value="1"/>
</dbReference>
<dbReference type="InterPro" id="IPR017441">
    <property type="entry name" value="Protein_kinase_ATP_BS"/>
</dbReference>
<dbReference type="InterPro" id="IPR027417">
    <property type="entry name" value="P-loop_NTPase"/>
</dbReference>
<organism evidence="7 8">
    <name type="scientific">Paenibacillus vini</name>
    <dbReference type="NCBI Taxonomy" id="1476024"/>
    <lineage>
        <taxon>Bacteria</taxon>
        <taxon>Bacillati</taxon>
        <taxon>Bacillota</taxon>
        <taxon>Bacilli</taxon>
        <taxon>Bacillales</taxon>
        <taxon>Paenibacillaceae</taxon>
        <taxon>Paenibacillus</taxon>
    </lineage>
</organism>
<dbReference type="InterPro" id="IPR008271">
    <property type="entry name" value="Ser/Thr_kinase_AS"/>
</dbReference>
<evidence type="ECO:0000313" key="7">
    <source>
        <dbReference type="EMBL" id="GIP53657.1"/>
    </source>
</evidence>
<keyword evidence="4 5" id="KW-0067">ATP-binding</keyword>
<dbReference type="InterPro" id="IPR011009">
    <property type="entry name" value="Kinase-like_dom_sf"/>
</dbReference>
<evidence type="ECO:0000256" key="3">
    <source>
        <dbReference type="ARBA" id="ARBA00022777"/>
    </source>
</evidence>
<dbReference type="Gene3D" id="3.30.200.20">
    <property type="entry name" value="Phosphorylase Kinase, domain 1"/>
    <property type="match status" value="1"/>
</dbReference>
<evidence type="ECO:0000256" key="2">
    <source>
        <dbReference type="ARBA" id="ARBA00022741"/>
    </source>
</evidence>
<dbReference type="Gene3D" id="3.40.50.300">
    <property type="entry name" value="P-loop containing nucleotide triphosphate hydrolases"/>
    <property type="match status" value="1"/>
</dbReference>
<protein>
    <recommendedName>
        <fullName evidence="6">Protein kinase domain-containing protein</fullName>
    </recommendedName>
</protein>
<dbReference type="Gene3D" id="1.10.510.10">
    <property type="entry name" value="Transferase(Phosphotransferase) domain 1"/>
    <property type="match status" value="1"/>
</dbReference>
<evidence type="ECO:0000313" key="8">
    <source>
        <dbReference type="Proteomes" id="UP000679992"/>
    </source>
</evidence>
<name>A0ABQ4MCD9_9BACL</name>
<dbReference type="EMBL" id="BOSL01000007">
    <property type="protein sequence ID" value="GIP53657.1"/>
    <property type="molecule type" value="Genomic_DNA"/>
</dbReference>
<gene>
    <name evidence="7" type="ORF">J42TS3_26920</name>
</gene>
<dbReference type="SMART" id="SM00220">
    <property type="entry name" value="S_TKc"/>
    <property type="match status" value="1"/>
</dbReference>
<sequence>MPFIPKYERGGILAGRYRMEKIIGEGGMSRVYLASDLKLPGKRWAVKESPFTPELGLRLEDEAELLISLNHPRLPRISDFFQMEGGYSYLVMDYVAGVHLDKYVLGNKEALTPDKLARLGLQICEGLHYLHSLHPPIIHRDLKPSNLLIDEQEEIMFVDFGIARKYKQETLEDTVKLGTIGFAAPEQYGGRQTDGRTDLYSLGAVLLYLGTGCKYSYWSEETAAILRRKGLALLEPIIVRLLQHEPENRYSSAEETAEALRAVASTLFNATAKDANLEDAQRSDFRRTPRSIVIAVMGAAPGIGTTHTCIALAHLLSKFTPRISVVEMEVKSNAFRTMSVLVEGTDAFREAGPQRFRFRSVDYIRAPSRQELLDLIAGSGEYVICDLGSGRRKEHLEEFARADLSILVCPAAEWRHEDLAAFEASSGPVRKNWVCCVPFGSRNAVRRIRKTFSTGKVYVLPAEHDPFSPGKEMESALAEICGGFFPQSVLQGKSGLRWRRRRRKGSE</sequence>
<dbReference type="PROSITE" id="PS50011">
    <property type="entry name" value="PROTEIN_KINASE_DOM"/>
    <property type="match status" value="1"/>
</dbReference>
<keyword evidence="2 5" id="KW-0547">Nucleotide-binding</keyword>
<accession>A0ABQ4MCD9</accession>
<feature type="binding site" evidence="5">
    <location>
        <position position="47"/>
    </location>
    <ligand>
        <name>ATP</name>
        <dbReference type="ChEBI" id="CHEBI:30616"/>
    </ligand>
</feature>
<dbReference type="SUPFAM" id="SSF56112">
    <property type="entry name" value="Protein kinase-like (PK-like)"/>
    <property type="match status" value="1"/>
</dbReference>
<keyword evidence="8" id="KW-1185">Reference proteome</keyword>
<proteinExistence type="predicted"/>
<dbReference type="RefSeq" id="WP_213655152.1">
    <property type="nucleotide sequence ID" value="NZ_BOSL01000007.1"/>
</dbReference>
<evidence type="ECO:0000256" key="1">
    <source>
        <dbReference type="ARBA" id="ARBA00022679"/>
    </source>
</evidence>
<evidence type="ECO:0000259" key="6">
    <source>
        <dbReference type="PROSITE" id="PS50011"/>
    </source>
</evidence>
<comment type="caution">
    <text evidence="7">The sequence shown here is derived from an EMBL/GenBank/DDBJ whole genome shotgun (WGS) entry which is preliminary data.</text>
</comment>
<keyword evidence="3" id="KW-0418">Kinase</keyword>
<dbReference type="SUPFAM" id="SSF52540">
    <property type="entry name" value="P-loop containing nucleoside triphosphate hydrolases"/>
    <property type="match status" value="1"/>
</dbReference>
<feature type="domain" description="Protein kinase" evidence="6">
    <location>
        <begin position="17"/>
        <end position="268"/>
    </location>
</feature>
<dbReference type="PANTHER" id="PTHR43289:SF34">
    <property type="entry name" value="SERINE_THREONINE-PROTEIN KINASE YBDM-RELATED"/>
    <property type="match status" value="1"/>
</dbReference>
<dbReference type="InterPro" id="IPR000719">
    <property type="entry name" value="Prot_kinase_dom"/>
</dbReference>
<dbReference type="Pfam" id="PF00069">
    <property type="entry name" value="Pkinase"/>
    <property type="match status" value="1"/>
</dbReference>
<evidence type="ECO:0000256" key="5">
    <source>
        <dbReference type="PROSITE-ProRule" id="PRU10141"/>
    </source>
</evidence>
<dbReference type="Proteomes" id="UP000679992">
    <property type="component" value="Unassembled WGS sequence"/>
</dbReference>
<reference evidence="7 8" key="1">
    <citation type="submission" date="2021-03" db="EMBL/GenBank/DDBJ databases">
        <title>Antimicrobial resistance genes in bacteria isolated from Japanese honey, and their potential for conferring macrolide and lincosamide resistance in the American foulbrood pathogen Paenibacillus larvae.</title>
        <authorList>
            <person name="Okamoto M."/>
            <person name="Kumagai M."/>
            <person name="Kanamori H."/>
            <person name="Takamatsu D."/>
        </authorList>
    </citation>
    <scope>NUCLEOTIDE SEQUENCE [LARGE SCALE GENOMIC DNA]</scope>
    <source>
        <strain evidence="7 8">J42TS3</strain>
    </source>
</reference>
<dbReference type="CDD" id="cd14014">
    <property type="entry name" value="STKc_PknB_like"/>
    <property type="match status" value="1"/>
</dbReference>